<proteinExistence type="predicted"/>
<keyword evidence="2 5" id="KW-0238">DNA-binding</keyword>
<protein>
    <submittedName>
        <fullName evidence="5">LacI family DNA-binding transcriptional regulator</fullName>
    </submittedName>
</protein>
<dbReference type="Proteomes" id="UP001056890">
    <property type="component" value="Chromosome"/>
</dbReference>
<evidence type="ECO:0000259" key="4">
    <source>
        <dbReference type="PROSITE" id="PS50932"/>
    </source>
</evidence>
<dbReference type="GO" id="GO:0000976">
    <property type="term" value="F:transcription cis-regulatory region binding"/>
    <property type="evidence" value="ECO:0007669"/>
    <property type="project" value="TreeGrafter"/>
</dbReference>
<gene>
    <name evidence="5" type="ORF">NHF51_09340</name>
</gene>
<evidence type="ECO:0000256" key="3">
    <source>
        <dbReference type="ARBA" id="ARBA00023163"/>
    </source>
</evidence>
<dbReference type="Pfam" id="PF00356">
    <property type="entry name" value="LacI"/>
    <property type="match status" value="1"/>
</dbReference>
<dbReference type="CDD" id="cd01392">
    <property type="entry name" value="HTH_LacI"/>
    <property type="match status" value="1"/>
</dbReference>
<name>A0AAE9MKE5_9GAMM</name>
<sequence length="336" mass="36758">MSNVTVADIARHLGISTATVSMTLRNKGRISEQTRQRVLKAIDELGYVYNQTAANLRNKSSNLVGLLLHDITNPFYAEMTVGLSREMEAHDLMLFLANSEESAERQQRFMDSLQRNNAAGMVICAAQPTPHSFFDSLLRRRIPTILVVRQVPDAAFDFVGTDNFLGSQLATEHLLRLGHRHIAFIGGQASSISRSQRLGGYMSKLIEHGIAPNQAWILPCGASRNEGTQTMTALLEQHPEVTAAVCYQDVVALGAMLALRKRERMIGRDFALVGFDDIPETALVEPALTTVSVAAQEIGRKAGELLLERIAGNDEPAKSLILPPTLVVRQSCGSQA</sequence>
<keyword evidence="1" id="KW-0805">Transcription regulation</keyword>
<evidence type="ECO:0000313" key="6">
    <source>
        <dbReference type="Proteomes" id="UP001056890"/>
    </source>
</evidence>
<organism evidence="5 6">
    <name type="scientific">Aeromonas encheleia</name>
    <dbReference type="NCBI Taxonomy" id="73010"/>
    <lineage>
        <taxon>Bacteria</taxon>
        <taxon>Pseudomonadati</taxon>
        <taxon>Pseudomonadota</taxon>
        <taxon>Gammaproteobacteria</taxon>
        <taxon>Aeromonadales</taxon>
        <taxon>Aeromonadaceae</taxon>
        <taxon>Aeromonas</taxon>
    </lineage>
</organism>
<dbReference type="PROSITE" id="PS50932">
    <property type="entry name" value="HTH_LACI_2"/>
    <property type="match status" value="1"/>
</dbReference>
<dbReference type="AlphaFoldDB" id="A0AAE9MKE5"/>
<evidence type="ECO:0000313" key="5">
    <source>
        <dbReference type="EMBL" id="USV59312.1"/>
    </source>
</evidence>
<dbReference type="CDD" id="cd06289">
    <property type="entry name" value="PBP1_MalI-like"/>
    <property type="match status" value="1"/>
</dbReference>
<keyword evidence="6" id="KW-1185">Reference proteome</keyword>
<dbReference type="Pfam" id="PF00532">
    <property type="entry name" value="Peripla_BP_1"/>
    <property type="match status" value="1"/>
</dbReference>
<feature type="domain" description="HTH lacI-type" evidence="4">
    <location>
        <begin position="4"/>
        <end position="58"/>
    </location>
</feature>
<dbReference type="EMBL" id="CP099717">
    <property type="protein sequence ID" value="USV59312.1"/>
    <property type="molecule type" value="Genomic_DNA"/>
</dbReference>
<dbReference type="RefSeq" id="WP_218329302.1">
    <property type="nucleotide sequence ID" value="NZ_CP099717.1"/>
</dbReference>
<reference evidence="5" key="1">
    <citation type="submission" date="2022-06" db="EMBL/GenBank/DDBJ databases">
        <title>Complete Genome of Aeromonas sp. Strain SOD01 Isolated from an Urban Freshwater Stream.</title>
        <authorList>
            <person name="Williams L.E."/>
            <person name="Brysgel T."/>
            <person name="Capestro E.M."/>
            <person name="Foltz G.V."/>
            <person name="Gardner A.E."/>
            <person name="Ingrassia J."/>
            <person name="Peterson E."/>
            <person name="Arruda J."/>
            <person name="Flaherty I."/>
            <person name="Hunt M."/>
            <person name="Pappas G."/>
            <person name="Ramsaran S."/>
            <person name="Rocha M."/>
        </authorList>
    </citation>
    <scope>NUCLEOTIDE SEQUENCE</scope>
    <source>
        <strain evidence="5">SOD01</strain>
    </source>
</reference>
<dbReference type="NCBIfam" id="NF007449">
    <property type="entry name" value="PRK10014.1"/>
    <property type="match status" value="1"/>
</dbReference>
<keyword evidence="3" id="KW-0804">Transcription</keyword>
<evidence type="ECO:0000256" key="1">
    <source>
        <dbReference type="ARBA" id="ARBA00023015"/>
    </source>
</evidence>
<dbReference type="GO" id="GO:0003700">
    <property type="term" value="F:DNA-binding transcription factor activity"/>
    <property type="evidence" value="ECO:0007669"/>
    <property type="project" value="TreeGrafter"/>
</dbReference>
<dbReference type="PANTHER" id="PTHR30146:SF109">
    <property type="entry name" value="HTH-TYPE TRANSCRIPTIONAL REGULATOR GALS"/>
    <property type="match status" value="1"/>
</dbReference>
<dbReference type="InterPro" id="IPR000843">
    <property type="entry name" value="HTH_LacI"/>
</dbReference>
<dbReference type="SMART" id="SM00354">
    <property type="entry name" value="HTH_LACI"/>
    <property type="match status" value="1"/>
</dbReference>
<dbReference type="PANTHER" id="PTHR30146">
    <property type="entry name" value="LACI-RELATED TRANSCRIPTIONAL REPRESSOR"/>
    <property type="match status" value="1"/>
</dbReference>
<dbReference type="InterPro" id="IPR001761">
    <property type="entry name" value="Peripla_BP/Lac1_sug-bd_dom"/>
</dbReference>
<accession>A0AAE9MKE5</accession>
<evidence type="ECO:0000256" key="2">
    <source>
        <dbReference type="ARBA" id="ARBA00023125"/>
    </source>
</evidence>